<dbReference type="Proteomes" id="UP000305948">
    <property type="component" value="Unassembled WGS sequence"/>
</dbReference>
<gene>
    <name evidence="1" type="ORF">OE88DRAFT_273496</name>
</gene>
<protein>
    <recommendedName>
        <fullName evidence="3">N-acetyltransferase domain-containing protein</fullName>
    </recommendedName>
</protein>
<proteinExistence type="predicted"/>
<dbReference type="OrthoDB" id="544277at2759"/>
<name>A0A5C3MZW5_9AGAM</name>
<dbReference type="PANTHER" id="PTHR42791">
    <property type="entry name" value="GNAT FAMILY ACETYLTRANSFERASE"/>
    <property type="match status" value="1"/>
</dbReference>
<dbReference type="STRING" id="5364.A0A5C3MZW5"/>
<evidence type="ECO:0000313" key="2">
    <source>
        <dbReference type="Proteomes" id="UP000305948"/>
    </source>
</evidence>
<dbReference type="AlphaFoldDB" id="A0A5C3MZW5"/>
<accession>A0A5C3MZW5</accession>
<dbReference type="Gene3D" id="3.40.630.30">
    <property type="match status" value="1"/>
</dbReference>
<reference evidence="1 2" key="1">
    <citation type="journal article" date="2019" name="Nat. Ecol. Evol.">
        <title>Megaphylogeny resolves global patterns of mushroom evolution.</title>
        <authorList>
            <person name="Varga T."/>
            <person name="Krizsan K."/>
            <person name="Foldi C."/>
            <person name="Dima B."/>
            <person name="Sanchez-Garcia M."/>
            <person name="Sanchez-Ramirez S."/>
            <person name="Szollosi G.J."/>
            <person name="Szarkandi J.G."/>
            <person name="Papp V."/>
            <person name="Albert L."/>
            <person name="Andreopoulos W."/>
            <person name="Angelini C."/>
            <person name="Antonin V."/>
            <person name="Barry K.W."/>
            <person name="Bougher N.L."/>
            <person name="Buchanan P."/>
            <person name="Buyck B."/>
            <person name="Bense V."/>
            <person name="Catcheside P."/>
            <person name="Chovatia M."/>
            <person name="Cooper J."/>
            <person name="Damon W."/>
            <person name="Desjardin D."/>
            <person name="Finy P."/>
            <person name="Geml J."/>
            <person name="Haridas S."/>
            <person name="Hughes K."/>
            <person name="Justo A."/>
            <person name="Karasinski D."/>
            <person name="Kautmanova I."/>
            <person name="Kiss B."/>
            <person name="Kocsube S."/>
            <person name="Kotiranta H."/>
            <person name="LaButti K.M."/>
            <person name="Lechner B.E."/>
            <person name="Liimatainen K."/>
            <person name="Lipzen A."/>
            <person name="Lukacs Z."/>
            <person name="Mihaltcheva S."/>
            <person name="Morgado L.N."/>
            <person name="Niskanen T."/>
            <person name="Noordeloos M.E."/>
            <person name="Ohm R.A."/>
            <person name="Ortiz-Santana B."/>
            <person name="Ovrebo C."/>
            <person name="Racz N."/>
            <person name="Riley R."/>
            <person name="Savchenko A."/>
            <person name="Shiryaev A."/>
            <person name="Soop K."/>
            <person name="Spirin V."/>
            <person name="Szebenyi C."/>
            <person name="Tomsovsky M."/>
            <person name="Tulloss R.E."/>
            <person name="Uehling J."/>
            <person name="Grigoriev I.V."/>
            <person name="Vagvolgyi C."/>
            <person name="Papp T."/>
            <person name="Martin F.M."/>
            <person name="Miettinen O."/>
            <person name="Hibbett D.S."/>
            <person name="Nagy L.G."/>
        </authorList>
    </citation>
    <scope>NUCLEOTIDE SEQUENCE [LARGE SCALE GENOMIC DNA]</scope>
    <source>
        <strain evidence="1 2">OMC1185</strain>
    </source>
</reference>
<evidence type="ECO:0000313" key="1">
    <source>
        <dbReference type="EMBL" id="TFK50597.1"/>
    </source>
</evidence>
<organism evidence="1 2">
    <name type="scientific">Heliocybe sulcata</name>
    <dbReference type="NCBI Taxonomy" id="5364"/>
    <lineage>
        <taxon>Eukaryota</taxon>
        <taxon>Fungi</taxon>
        <taxon>Dikarya</taxon>
        <taxon>Basidiomycota</taxon>
        <taxon>Agaricomycotina</taxon>
        <taxon>Agaricomycetes</taxon>
        <taxon>Gloeophyllales</taxon>
        <taxon>Gloeophyllaceae</taxon>
        <taxon>Heliocybe</taxon>
    </lineage>
</organism>
<dbReference type="SUPFAM" id="SSF55729">
    <property type="entry name" value="Acyl-CoA N-acyltransferases (Nat)"/>
    <property type="match status" value="1"/>
</dbReference>
<dbReference type="EMBL" id="ML213513">
    <property type="protein sequence ID" value="TFK50597.1"/>
    <property type="molecule type" value="Genomic_DNA"/>
</dbReference>
<dbReference type="PANTHER" id="PTHR42791:SF1">
    <property type="entry name" value="N-ACETYLTRANSFERASE DOMAIN-CONTAINING PROTEIN"/>
    <property type="match status" value="1"/>
</dbReference>
<keyword evidence="2" id="KW-1185">Reference proteome</keyword>
<dbReference type="InterPro" id="IPR016181">
    <property type="entry name" value="Acyl_CoA_acyltransferase"/>
</dbReference>
<sequence length="243" mass="26801">MSVDTAKPFVRLTKASELDALVTIQRRAFIEDPEFNYFGSPLSDDVDSPGKQDLETFFRFLTKACLRCGARITVAVVPEASGEKICASTIWMPPDKRISLVKVGALVTSGVFSVIKGWKFNGLMRVGVEYGAVSEKALKEAYAAKGVKQSPDTSWYLQLACTDPNEQGKGYMSMLMRDLFAHASARICTLEATTAKSRDRYAHFGFELFKEVRMGAGKVNKDGLPAKGKEAEGVPIYSMVKWE</sequence>
<evidence type="ECO:0008006" key="3">
    <source>
        <dbReference type="Google" id="ProtNLM"/>
    </source>
</evidence>
<dbReference type="InterPro" id="IPR052523">
    <property type="entry name" value="Trichothecene_AcTrans"/>
</dbReference>